<dbReference type="AlphaFoldDB" id="A0A1M5A4R7"/>
<accession>A0A1M5A4R7</accession>
<protein>
    <submittedName>
        <fullName evidence="2">Uncharacterized protein</fullName>
    </submittedName>
</protein>
<keyword evidence="1" id="KW-1133">Transmembrane helix</keyword>
<dbReference type="EMBL" id="FQVE01000002">
    <property type="protein sequence ID" value="SHF25310.1"/>
    <property type="molecule type" value="Genomic_DNA"/>
</dbReference>
<dbReference type="Proteomes" id="UP000184108">
    <property type="component" value="Unassembled WGS sequence"/>
</dbReference>
<gene>
    <name evidence="2" type="ORF">SAMN02787073_1801</name>
</gene>
<name>A0A1M5A4R7_9FLAO</name>
<feature type="transmembrane region" description="Helical" evidence="1">
    <location>
        <begin position="6"/>
        <end position="22"/>
    </location>
</feature>
<keyword evidence="1" id="KW-0472">Membrane</keyword>
<feature type="transmembrane region" description="Helical" evidence="1">
    <location>
        <begin position="103"/>
        <end position="132"/>
    </location>
</feature>
<keyword evidence="1" id="KW-0812">Transmembrane</keyword>
<feature type="transmembrane region" description="Helical" evidence="1">
    <location>
        <begin position="34"/>
        <end position="53"/>
    </location>
</feature>
<feature type="transmembrane region" description="Helical" evidence="1">
    <location>
        <begin position="65"/>
        <end position="91"/>
    </location>
</feature>
<proteinExistence type="predicted"/>
<evidence type="ECO:0000313" key="2">
    <source>
        <dbReference type="EMBL" id="SHF25310.1"/>
    </source>
</evidence>
<evidence type="ECO:0000313" key="3">
    <source>
        <dbReference type="Proteomes" id="UP000184108"/>
    </source>
</evidence>
<evidence type="ECO:0000256" key="1">
    <source>
        <dbReference type="SAM" id="Phobius"/>
    </source>
</evidence>
<sequence length="134" mass="15115">MLGFFIYVLLVFATANLYYFLFSDNPSWKRMMMYVVLPFSAFLLVAAVFLSLIDSDDMVRNTGDFFIFLLFSNVLLVAIAFFLLAIHNTVAGMFSSVKNYGTYVFVFTIAAFFGCPLLAFVLYVLVSLIFGFGS</sequence>
<organism evidence="2 3">
    <name type="scientific">Chryseobacterium vrystaatense</name>
    <dbReference type="NCBI Taxonomy" id="307480"/>
    <lineage>
        <taxon>Bacteria</taxon>
        <taxon>Pseudomonadati</taxon>
        <taxon>Bacteroidota</taxon>
        <taxon>Flavobacteriia</taxon>
        <taxon>Flavobacteriales</taxon>
        <taxon>Weeksellaceae</taxon>
        <taxon>Chryseobacterium group</taxon>
        <taxon>Chryseobacterium</taxon>
    </lineage>
</organism>
<dbReference type="RefSeq" id="WP_073172817.1">
    <property type="nucleotide sequence ID" value="NZ_FQVE01000002.1"/>
</dbReference>
<reference evidence="3" key="1">
    <citation type="submission" date="2016-11" db="EMBL/GenBank/DDBJ databases">
        <authorList>
            <person name="Varghese N."/>
            <person name="Submissions S."/>
        </authorList>
    </citation>
    <scope>NUCLEOTIDE SEQUENCE [LARGE SCALE GENOMIC DNA]</scope>
    <source>
        <strain evidence="3">YR203</strain>
    </source>
</reference>